<evidence type="ECO:0000313" key="2">
    <source>
        <dbReference type="EMBL" id="KYQ46303.1"/>
    </source>
</evidence>
<dbReference type="Proteomes" id="UP000075809">
    <property type="component" value="Unassembled WGS sequence"/>
</dbReference>
<keyword evidence="3" id="KW-1185">Reference proteome</keyword>
<gene>
    <name evidence="2" type="ORF">ALC60_14725</name>
</gene>
<evidence type="ECO:0000313" key="3">
    <source>
        <dbReference type="Proteomes" id="UP000075809"/>
    </source>
</evidence>
<dbReference type="EMBL" id="KQ983238">
    <property type="protein sequence ID" value="KYQ46303.1"/>
    <property type="molecule type" value="Genomic_DNA"/>
</dbReference>
<sequence>MPRVDSRSVARTIASRGTEARNRDRTEATGTASTVDYATSEIHVYKAVRLSRLRIRARMSDRDPERIDECPNTTLFSSRRYPSTTIEPLPIRNDALRNTQMESQNGRETRARRVAETHDAENRRV</sequence>
<feature type="compositionally biased region" description="Basic and acidic residues" evidence="1">
    <location>
        <begin position="105"/>
        <end position="125"/>
    </location>
</feature>
<proteinExistence type="predicted"/>
<feature type="region of interest" description="Disordered" evidence="1">
    <location>
        <begin position="62"/>
        <end position="125"/>
    </location>
</feature>
<evidence type="ECO:0000256" key="1">
    <source>
        <dbReference type="SAM" id="MobiDB-lite"/>
    </source>
</evidence>
<reference evidence="2 3" key="1">
    <citation type="submission" date="2015-09" db="EMBL/GenBank/DDBJ databases">
        <title>Trachymyrmex zeteki WGS genome.</title>
        <authorList>
            <person name="Nygaard S."/>
            <person name="Hu H."/>
            <person name="Boomsma J."/>
            <person name="Zhang G."/>
        </authorList>
    </citation>
    <scope>NUCLEOTIDE SEQUENCE [LARGE SCALE GENOMIC DNA]</scope>
    <source>
        <strain evidence="2">Tzet28-1</strain>
        <tissue evidence="2">Whole body</tissue>
    </source>
</reference>
<feature type="compositionally biased region" description="Basic and acidic residues" evidence="1">
    <location>
        <begin position="18"/>
        <end position="27"/>
    </location>
</feature>
<feature type="compositionally biased region" description="Polar residues" evidence="1">
    <location>
        <begin position="71"/>
        <end position="86"/>
    </location>
</feature>
<organism evidence="2 3">
    <name type="scientific">Mycetomoellerius zeteki</name>
    <dbReference type="NCBI Taxonomy" id="64791"/>
    <lineage>
        <taxon>Eukaryota</taxon>
        <taxon>Metazoa</taxon>
        <taxon>Ecdysozoa</taxon>
        <taxon>Arthropoda</taxon>
        <taxon>Hexapoda</taxon>
        <taxon>Insecta</taxon>
        <taxon>Pterygota</taxon>
        <taxon>Neoptera</taxon>
        <taxon>Endopterygota</taxon>
        <taxon>Hymenoptera</taxon>
        <taxon>Apocrita</taxon>
        <taxon>Aculeata</taxon>
        <taxon>Formicoidea</taxon>
        <taxon>Formicidae</taxon>
        <taxon>Myrmicinae</taxon>
        <taxon>Mycetomoellerius</taxon>
    </lineage>
</organism>
<protein>
    <submittedName>
        <fullName evidence="2">Uncharacterized protein</fullName>
    </submittedName>
</protein>
<name>A0A151WEP0_9HYME</name>
<dbReference type="AlphaFoldDB" id="A0A151WEP0"/>
<accession>A0A151WEP0</accession>
<feature type="region of interest" description="Disordered" evidence="1">
    <location>
        <begin position="1"/>
        <end position="32"/>
    </location>
</feature>